<name>A0ABP8AMB2_9ACTN</name>
<comment type="caution">
    <text evidence="1">The sequence shown here is derived from an EMBL/GenBank/DDBJ whole genome shotgun (WGS) entry which is preliminary data.</text>
</comment>
<gene>
    <name evidence="1" type="ORF">GCM10022252_18230</name>
</gene>
<keyword evidence="2" id="KW-1185">Reference proteome</keyword>
<dbReference type="Proteomes" id="UP001501251">
    <property type="component" value="Unassembled WGS sequence"/>
</dbReference>
<organism evidence="1 2">
    <name type="scientific">Streptosporangium oxazolinicum</name>
    <dbReference type="NCBI Taxonomy" id="909287"/>
    <lineage>
        <taxon>Bacteria</taxon>
        <taxon>Bacillati</taxon>
        <taxon>Actinomycetota</taxon>
        <taxon>Actinomycetes</taxon>
        <taxon>Streptosporangiales</taxon>
        <taxon>Streptosporangiaceae</taxon>
        <taxon>Streptosporangium</taxon>
    </lineage>
</organism>
<reference evidence="2" key="1">
    <citation type="journal article" date="2019" name="Int. J. Syst. Evol. Microbiol.">
        <title>The Global Catalogue of Microorganisms (GCM) 10K type strain sequencing project: providing services to taxonomists for standard genome sequencing and annotation.</title>
        <authorList>
            <consortium name="The Broad Institute Genomics Platform"/>
            <consortium name="The Broad Institute Genome Sequencing Center for Infectious Disease"/>
            <person name="Wu L."/>
            <person name="Ma J."/>
        </authorList>
    </citation>
    <scope>NUCLEOTIDE SEQUENCE [LARGE SCALE GENOMIC DNA]</scope>
    <source>
        <strain evidence="2">JCM 17388</strain>
    </source>
</reference>
<evidence type="ECO:0000313" key="2">
    <source>
        <dbReference type="Proteomes" id="UP001501251"/>
    </source>
</evidence>
<dbReference type="RefSeq" id="WP_344916925.1">
    <property type="nucleotide sequence ID" value="NZ_BAABAQ010000002.1"/>
</dbReference>
<evidence type="ECO:0000313" key="1">
    <source>
        <dbReference type="EMBL" id="GAA4186361.1"/>
    </source>
</evidence>
<sequence>MNRRLVARAHGEPEGILSLAEVPEDRAVRPLVSRVVDLAGTPAALADLAVRRTTGKIMVRTG</sequence>
<proteinExistence type="predicted"/>
<accession>A0ABP8AMB2</accession>
<protein>
    <submittedName>
        <fullName evidence="1">Uncharacterized protein</fullName>
    </submittedName>
</protein>
<dbReference type="EMBL" id="BAABAQ010000002">
    <property type="protein sequence ID" value="GAA4186361.1"/>
    <property type="molecule type" value="Genomic_DNA"/>
</dbReference>